<evidence type="ECO:0000256" key="1">
    <source>
        <dbReference type="SAM" id="MobiDB-lite"/>
    </source>
</evidence>
<accession>A0AAV4UKW7</accession>
<sequence>MLGLYPEYNTFGTKDSKLEDVDIKVRNRDPEVRPEKESEKGTALDNGYDAHQGRKGCADLTLKNDDKIVRKN</sequence>
<keyword evidence="3" id="KW-1185">Reference proteome</keyword>
<protein>
    <submittedName>
        <fullName evidence="2">Uncharacterized protein</fullName>
    </submittedName>
</protein>
<organism evidence="2 3">
    <name type="scientific">Caerostris extrusa</name>
    <name type="common">Bark spider</name>
    <name type="synonym">Caerostris bankana</name>
    <dbReference type="NCBI Taxonomy" id="172846"/>
    <lineage>
        <taxon>Eukaryota</taxon>
        <taxon>Metazoa</taxon>
        <taxon>Ecdysozoa</taxon>
        <taxon>Arthropoda</taxon>
        <taxon>Chelicerata</taxon>
        <taxon>Arachnida</taxon>
        <taxon>Araneae</taxon>
        <taxon>Araneomorphae</taxon>
        <taxon>Entelegynae</taxon>
        <taxon>Araneoidea</taxon>
        <taxon>Araneidae</taxon>
        <taxon>Caerostris</taxon>
    </lineage>
</organism>
<gene>
    <name evidence="2" type="ORF">CEXT_118221</name>
</gene>
<proteinExistence type="predicted"/>
<comment type="caution">
    <text evidence="2">The sequence shown here is derived from an EMBL/GenBank/DDBJ whole genome shotgun (WGS) entry which is preliminary data.</text>
</comment>
<evidence type="ECO:0000313" key="3">
    <source>
        <dbReference type="Proteomes" id="UP001054945"/>
    </source>
</evidence>
<evidence type="ECO:0000313" key="2">
    <source>
        <dbReference type="EMBL" id="GIY58155.1"/>
    </source>
</evidence>
<feature type="compositionally biased region" description="Basic and acidic residues" evidence="1">
    <location>
        <begin position="27"/>
        <end position="42"/>
    </location>
</feature>
<reference evidence="2 3" key="1">
    <citation type="submission" date="2021-06" db="EMBL/GenBank/DDBJ databases">
        <title>Caerostris extrusa draft genome.</title>
        <authorList>
            <person name="Kono N."/>
            <person name="Arakawa K."/>
        </authorList>
    </citation>
    <scope>NUCLEOTIDE SEQUENCE [LARGE SCALE GENOMIC DNA]</scope>
</reference>
<name>A0AAV4UKW7_CAEEX</name>
<feature type="region of interest" description="Disordered" evidence="1">
    <location>
        <begin position="27"/>
        <end position="51"/>
    </location>
</feature>
<dbReference type="Proteomes" id="UP001054945">
    <property type="component" value="Unassembled WGS sequence"/>
</dbReference>
<dbReference type="AlphaFoldDB" id="A0AAV4UKW7"/>
<dbReference type="EMBL" id="BPLR01013022">
    <property type="protein sequence ID" value="GIY58155.1"/>
    <property type="molecule type" value="Genomic_DNA"/>
</dbReference>